<name>A0ABN2I7R6_9ACTN</name>
<gene>
    <name evidence="2" type="ORF">GCM10009765_56920</name>
</gene>
<keyword evidence="3" id="KW-1185">Reference proteome</keyword>
<reference evidence="2 3" key="1">
    <citation type="journal article" date="2019" name="Int. J. Syst. Evol. Microbiol.">
        <title>The Global Catalogue of Microorganisms (GCM) 10K type strain sequencing project: providing services to taxonomists for standard genome sequencing and annotation.</title>
        <authorList>
            <consortium name="The Broad Institute Genomics Platform"/>
            <consortium name="The Broad Institute Genome Sequencing Center for Infectious Disease"/>
            <person name="Wu L."/>
            <person name="Ma J."/>
        </authorList>
    </citation>
    <scope>NUCLEOTIDE SEQUENCE [LARGE SCALE GENOMIC DNA]</scope>
    <source>
        <strain evidence="2 3">JCM 14718</strain>
    </source>
</reference>
<sequence>MTSGRLVSANRSRTGELATVARRAAGEGSGAYDTTNLHRSTDERESSAVTVVPFGWTPGHGGGPPETLPLVKAAVMPFRIV</sequence>
<evidence type="ECO:0000313" key="3">
    <source>
        <dbReference type="Proteomes" id="UP001500618"/>
    </source>
</evidence>
<comment type="caution">
    <text evidence="2">The sequence shown here is derived from an EMBL/GenBank/DDBJ whole genome shotgun (WGS) entry which is preliminary data.</text>
</comment>
<accession>A0ABN2I7R6</accession>
<dbReference type="Proteomes" id="UP001500618">
    <property type="component" value="Unassembled WGS sequence"/>
</dbReference>
<dbReference type="EMBL" id="BAAANY010000023">
    <property type="protein sequence ID" value="GAA1700103.1"/>
    <property type="molecule type" value="Genomic_DNA"/>
</dbReference>
<feature type="region of interest" description="Disordered" evidence="1">
    <location>
        <begin position="25"/>
        <end position="46"/>
    </location>
</feature>
<proteinExistence type="predicted"/>
<evidence type="ECO:0000313" key="2">
    <source>
        <dbReference type="EMBL" id="GAA1700103.1"/>
    </source>
</evidence>
<organism evidence="2 3">
    <name type="scientific">Fodinicola feengrottensis</name>
    <dbReference type="NCBI Taxonomy" id="435914"/>
    <lineage>
        <taxon>Bacteria</taxon>
        <taxon>Bacillati</taxon>
        <taxon>Actinomycetota</taxon>
        <taxon>Actinomycetes</taxon>
        <taxon>Mycobacteriales</taxon>
        <taxon>Fodinicola</taxon>
    </lineage>
</organism>
<evidence type="ECO:0000256" key="1">
    <source>
        <dbReference type="SAM" id="MobiDB-lite"/>
    </source>
</evidence>
<protein>
    <submittedName>
        <fullName evidence="2">Uncharacterized protein</fullName>
    </submittedName>
</protein>